<reference evidence="1" key="1">
    <citation type="submission" date="2020-04" db="EMBL/GenBank/DDBJ databases">
        <authorList>
            <person name="Chiriac C."/>
            <person name="Salcher M."/>
            <person name="Ghai R."/>
            <person name="Kavagutti S V."/>
        </authorList>
    </citation>
    <scope>NUCLEOTIDE SEQUENCE</scope>
</reference>
<evidence type="ECO:0000313" key="1">
    <source>
        <dbReference type="EMBL" id="CAB4145617.1"/>
    </source>
</evidence>
<sequence length="298" mass="30334">MAGTTTYFGISYPTSTDLVKDGASNMQTIATGFDSAVAIPTYNNQTGTTYTFALSDIGKTVTASNAGASTYTIPPTASVTWPSNATLNVVNLGAGVVTFAAGAGVTVTNTAATLSQYQTAQLVRTGLNAWTVIPSGGKSGLTLVKTQTIGTAVTSVAVTDAFSATYDNYRVIVSGGTSSTGGDLAFNFTGSTTGYYAKILYGAFGDNSVTGLGSSNTANWPYAGSYSTTNLSLNLDLFSPFLTKMTRFGTNLGARIDSGGGGGSGYHSVASSFTGFTLTPSSGTLTGGEIRIYGYQNS</sequence>
<dbReference type="EMBL" id="LR797163">
    <property type="protein sequence ID" value="CAB4191017.1"/>
    <property type="molecule type" value="Genomic_DNA"/>
</dbReference>
<accession>A0A6J5MIU6</accession>
<proteinExistence type="predicted"/>
<gene>
    <name evidence="2" type="ORF">UFOVP1210_25</name>
    <name evidence="1" type="ORF">UFOVP481_22</name>
</gene>
<protein>
    <submittedName>
        <fullName evidence="1">Uncharacterized protein</fullName>
    </submittedName>
</protein>
<dbReference type="EMBL" id="LR796446">
    <property type="protein sequence ID" value="CAB4145617.1"/>
    <property type="molecule type" value="Genomic_DNA"/>
</dbReference>
<organism evidence="1">
    <name type="scientific">uncultured Caudovirales phage</name>
    <dbReference type="NCBI Taxonomy" id="2100421"/>
    <lineage>
        <taxon>Viruses</taxon>
        <taxon>Duplodnaviria</taxon>
        <taxon>Heunggongvirae</taxon>
        <taxon>Uroviricota</taxon>
        <taxon>Caudoviricetes</taxon>
        <taxon>Peduoviridae</taxon>
        <taxon>Maltschvirus</taxon>
        <taxon>Maltschvirus maltsch</taxon>
    </lineage>
</organism>
<name>A0A6J5MIU6_9CAUD</name>
<evidence type="ECO:0000313" key="2">
    <source>
        <dbReference type="EMBL" id="CAB4191017.1"/>
    </source>
</evidence>